<name>A0ACC1C9X7_9ROSI</name>
<organism evidence="1 2">
    <name type="scientific">Pistacia atlantica</name>
    <dbReference type="NCBI Taxonomy" id="434234"/>
    <lineage>
        <taxon>Eukaryota</taxon>
        <taxon>Viridiplantae</taxon>
        <taxon>Streptophyta</taxon>
        <taxon>Embryophyta</taxon>
        <taxon>Tracheophyta</taxon>
        <taxon>Spermatophyta</taxon>
        <taxon>Magnoliopsida</taxon>
        <taxon>eudicotyledons</taxon>
        <taxon>Gunneridae</taxon>
        <taxon>Pentapetalae</taxon>
        <taxon>rosids</taxon>
        <taxon>malvids</taxon>
        <taxon>Sapindales</taxon>
        <taxon>Anacardiaceae</taxon>
        <taxon>Pistacia</taxon>
    </lineage>
</organism>
<accession>A0ACC1C9X7</accession>
<gene>
    <name evidence="1" type="ORF">Patl1_02394</name>
</gene>
<evidence type="ECO:0000313" key="1">
    <source>
        <dbReference type="EMBL" id="KAJ0112535.1"/>
    </source>
</evidence>
<evidence type="ECO:0000313" key="2">
    <source>
        <dbReference type="Proteomes" id="UP001164250"/>
    </source>
</evidence>
<dbReference type="EMBL" id="CM047897">
    <property type="protein sequence ID" value="KAJ0112535.1"/>
    <property type="molecule type" value="Genomic_DNA"/>
</dbReference>
<reference evidence="2" key="1">
    <citation type="journal article" date="2023" name="G3 (Bethesda)">
        <title>Genome assembly and association tests identify interacting loci associated with vigor, precocity, and sex in interspecific pistachio rootstocks.</title>
        <authorList>
            <person name="Palmer W."/>
            <person name="Jacygrad E."/>
            <person name="Sagayaradj S."/>
            <person name="Cavanaugh K."/>
            <person name="Han R."/>
            <person name="Bertier L."/>
            <person name="Beede B."/>
            <person name="Kafkas S."/>
            <person name="Golino D."/>
            <person name="Preece J."/>
            <person name="Michelmore R."/>
        </authorList>
    </citation>
    <scope>NUCLEOTIDE SEQUENCE [LARGE SCALE GENOMIC DNA]</scope>
</reference>
<protein>
    <submittedName>
        <fullName evidence="1">Uncharacterized protein</fullName>
    </submittedName>
</protein>
<proteinExistence type="predicted"/>
<comment type="caution">
    <text evidence="1">The sequence shown here is derived from an EMBL/GenBank/DDBJ whole genome shotgun (WGS) entry which is preliminary data.</text>
</comment>
<sequence length="437" mass="47979">MVSDGIQAVENPTFIQLNSLISSHTCDQTYGFLPCTTTVFGNVFLILVYGYLMFLAAKFLSDGSEILLQILGPGIIGGLFLPVLSSVPDAAVILASGLSGSKDTAQSQVSIGMGLMAGSIVMLLTILWGSCLLAGKCDIEGSRVSTEIWTSYAARKMIISAIPFIIVQLPQYFLTAASSSRLVILISLIVSISLLLSYCLYQVFQPLIQKRRIAYLRHKHVTSGILKHLRSDTLGRFFTDDGLPNIDVIQKLFSTIDEDSDGRLSAKELRALIVGIQFEEIDMNINDAVEQVLKDMDKSEDSFIHVHEFVAGISRWLIKAKHSAKRRDGTPMTPTILNDFDQRARKEYDLLGDENDEVVESIGNPKWKASKAVLMLLMGAVCSDPLVDAVDNFSTASSVPSFFISFIILPFVTSSEVVSTLNFCQPEEVENCILNIL</sequence>
<keyword evidence="2" id="KW-1185">Reference proteome</keyword>
<dbReference type="Proteomes" id="UP001164250">
    <property type="component" value="Chromosome 1"/>
</dbReference>